<dbReference type="EMBL" id="PGCJ01000023">
    <property type="protein sequence ID" value="PLW56238.1"/>
    <property type="molecule type" value="Genomic_DNA"/>
</dbReference>
<feature type="chain" id="PRO_5015084146" description="TNT domain-containing protein" evidence="1">
    <location>
        <begin position="25"/>
        <end position="234"/>
    </location>
</feature>
<evidence type="ECO:0000313" key="6">
    <source>
        <dbReference type="EMBL" id="PLW56238.1"/>
    </source>
</evidence>
<keyword evidence="7" id="KW-1185">Reference proteome</keyword>
<evidence type="ECO:0000256" key="1">
    <source>
        <dbReference type="SAM" id="SignalP"/>
    </source>
</evidence>
<gene>
    <name evidence="6" type="ORF">PCANC_01988</name>
    <name evidence="4" type="ORF">PCANC_07642</name>
    <name evidence="5" type="ORF">PCASD_06605</name>
    <name evidence="3" type="ORF">PCASD_19499</name>
</gene>
<organism evidence="6 7">
    <name type="scientific">Puccinia coronata f. sp. avenae</name>
    <dbReference type="NCBI Taxonomy" id="200324"/>
    <lineage>
        <taxon>Eukaryota</taxon>
        <taxon>Fungi</taxon>
        <taxon>Dikarya</taxon>
        <taxon>Basidiomycota</taxon>
        <taxon>Pucciniomycotina</taxon>
        <taxon>Pucciniomycetes</taxon>
        <taxon>Pucciniales</taxon>
        <taxon>Pucciniaceae</taxon>
        <taxon>Puccinia</taxon>
    </lineage>
</organism>
<comment type="caution">
    <text evidence="6">The sequence shown here is derived from an EMBL/GenBank/DDBJ whole genome shotgun (WGS) entry which is preliminary data.</text>
</comment>
<dbReference type="GO" id="GO:0050135">
    <property type="term" value="F:NADP+ nucleosidase activity"/>
    <property type="evidence" value="ECO:0007669"/>
    <property type="project" value="InterPro"/>
</dbReference>
<evidence type="ECO:0000313" key="3">
    <source>
        <dbReference type="EMBL" id="PLW14045.1"/>
    </source>
</evidence>
<dbReference type="PANTHER" id="PTHR42059:SF1">
    <property type="entry name" value="TNT DOMAIN-CONTAINING PROTEIN"/>
    <property type="match status" value="1"/>
</dbReference>
<accession>A0A2N5W1W1</accession>
<dbReference type="InterPro" id="IPR025331">
    <property type="entry name" value="TNT"/>
</dbReference>
<sequence length="234" mass="25753">MKKSQPHPLLAYLFLAQLFEVTLSKSFNTTGAVSSLASFNLQAVDPEVKPCRNPCTLQSSPNSSMYVCGDPRLGPVQLPAKLPLSAVTSSYDRFGGLCPETFLKRWTAHGTYQNPPNDGFLVSVNNMPIFGNVSLELGRRIDQFGSELGTVAHPAGTPYAQRSLPPSNLDTPLDQNGKPGNYPFNYHLYEIQKRITVLAGPIAPWFEQPGMGLQFKFSQTISNCIKEGYLKRVN</sequence>
<evidence type="ECO:0000259" key="2">
    <source>
        <dbReference type="Pfam" id="PF14021"/>
    </source>
</evidence>
<feature type="signal peptide" evidence="1">
    <location>
        <begin position="1"/>
        <end position="24"/>
    </location>
</feature>
<reference evidence="7 8" key="1">
    <citation type="submission" date="2017-11" db="EMBL/GenBank/DDBJ databases">
        <title>De novo assembly and phasing of dikaryotic genomes from two isolates of Puccinia coronata f. sp. avenae, the causal agent of oat crown rust.</title>
        <authorList>
            <person name="Miller M.E."/>
            <person name="Zhang Y."/>
            <person name="Omidvar V."/>
            <person name="Sperschneider J."/>
            <person name="Schwessinger B."/>
            <person name="Raley C."/>
            <person name="Palmer J.M."/>
            <person name="Garnica D."/>
            <person name="Upadhyaya N."/>
            <person name="Rathjen J."/>
            <person name="Taylor J.M."/>
            <person name="Park R.F."/>
            <person name="Dodds P.N."/>
            <person name="Hirsch C.D."/>
            <person name="Kianian S.F."/>
            <person name="Figueroa M."/>
        </authorList>
    </citation>
    <scope>NUCLEOTIDE SEQUENCE [LARGE SCALE GENOMIC DNA]</scope>
    <source>
        <strain evidence="6">12NC29</strain>
        <strain evidence="3">12SD80</strain>
    </source>
</reference>
<name>A0A2N5W1W1_9BASI</name>
<dbReference type="PANTHER" id="PTHR42059">
    <property type="entry name" value="TNT DOMAIN-CONTAINING PROTEIN"/>
    <property type="match status" value="1"/>
</dbReference>
<dbReference type="InterPro" id="IPR053024">
    <property type="entry name" value="Fungal_surface_NADase"/>
</dbReference>
<evidence type="ECO:0000313" key="7">
    <source>
        <dbReference type="Proteomes" id="UP000235388"/>
    </source>
</evidence>
<dbReference type="Proteomes" id="UP000235392">
    <property type="component" value="Unassembled WGS sequence"/>
</dbReference>
<dbReference type="AlphaFoldDB" id="A0A2N5W1W1"/>
<dbReference type="Proteomes" id="UP000235388">
    <property type="component" value="Unassembled WGS sequence"/>
</dbReference>
<keyword evidence="1" id="KW-0732">Signal</keyword>
<proteinExistence type="predicted"/>
<dbReference type="Pfam" id="PF14021">
    <property type="entry name" value="TNT"/>
    <property type="match status" value="1"/>
</dbReference>
<evidence type="ECO:0000313" key="5">
    <source>
        <dbReference type="EMBL" id="PLW40962.1"/>
    </source>
</evidence>
<dbReference type="EMBL" id="PGCJ01000808">
    <property type="protein sequence ID" value="PLW19746.1"/>
    <property type="molecule type" value="Genomic_DNA"/>
</dbReference>
<dbReference type="EMBL" id="PGCI01000095">
    <property type="protein sequence ID" value="PLW40962.1"/>
    <property type="molecule type" value="Genomic_DNA"/>
</dbReference>
<dbReference type="EMBL" id="PGCI01000833">
    <property type="protein sequence ID" value="PLW14045.1"/>
    <property type="molecule type" value="Genomic_DNA"/>
</dbReference>
<evidence type="ECO:0000313" key="8">
    <source>
        <dbReference type="Proteomes" id="UP000235392"/>
    </source>
</evidence>
<protein>
    <recommendedName>
        <fullName evidence="2">TNT domain-containing protein</fullName>
    </recommendedName>
</protein>
<evidence type="ECO:0000313" key="4">
    <source>
        <dbReference type="EMBL" id="PLW19746.1"/>
    </source>
</evidence>
<dbReference type="OrthoDB" id="2923349at2759"/>
<feature type="domain" description="TNT" evidence="2">
    <location>
        <begin position="135"/>
        <end position="233"/>
    </location>
</feature>